<sequence length="97" mass="11046">MLSRQTVIETLLNHQQQIQAFAVKTLFLFGSVARDEAQADSDVDLLVEFEKPVGLFTFIELKDYLEEILNCSVDLGTPQSLRPYLKDVVLREAVRAF</sequence>
<dbReference type="Pfam" id="PF01909">
    <property type="entry name" value="NTP_transf_2"/>
    <property type="match status" value="1"/>
</dbReference>
<evidence type="ECO:0000256" key="5">
    <source>
        <dbReference type="ARBA" id="ARBA00022723"/>
    </source>
</evidence>
<dbReference type="CDD" id="cd05403">
    <property type="entry name" value="NT_KNTase_like"/>
    <property type="match status" value="1"/>
</dbReference>
<keyword evidence="4" id="KW-0548">Nucleotidyltransferase</keyword>
<name>A0ABW7CDS1_9CYAN</name>
<dbReference type="SUPFAM" id="SSF81301">
    <property type="entry name" value="Nucleotidyltransferase"/>
    <property type="match status" value="1"/>
</dbReference>
<evidence type="ECO:0000256" key="2">
    <source>
        <dbReference type="ARBA" id="ARBA00022649"/>
    </source>
</evidence>
<evidence type="ECO:0000313" key="12">
    <source>
        <dbReference type="Proteomes" id="UP001604335"/>
    </source>
</evidence>
<gene>
    <name evidence="11" type="ORF">VPK24_16100</name>
</gene>
<comment type="caution">
    <text evidence="11">The sequence shown here is derived from an EMBL/GenBank/DDBJ whole genome shotgun (WGS) entry which is preliminary data.</text>
</comment>
<dbReference type="InterPro" id="IPR002934">
    <property type="entry name" value="Polymerase_NTP_transf_dom"/>
</dbReference>
<dbReference type="EMBL" id="JAZAQF010000086">
    <property type="protein sequence ID" value="MFG3819167.1"/>
    <property type="molecule type" value="Genomic_DNA"/>
</dbReference>
<keyword evidence="8" id="KW-0460">Magnesium</keyword>
<dbReference type="InterPro" id="IPR043519">
    <property type="entry name" value="NT_sf"/>
</dbReference>
<protein>
    <submittedName>
        <fullName evidence="11">Nucleotidyltransferase family protein</fullName>
    </submittedName>
</protein>
<proteinExistence type="inferred from homology"/>
<dbReference type="Gene3D" id="3.30.460.10">
    <property type="entry name" value="Beta Polymerase, domain 2"/>
    <property type="match status" value="1"/>
</dbReference>
<reference evidence="12" key="1">
    <citation type="journal article" date="2024" name="Algal Res.">
        <title>Biochemical, toxicological and genomic investigation of a high-biomass producing Limnothrix strain isolated from Italian shallow drinking water reservoir.</title>
        <authorList>
            <person name="Simonazzi M."/>
            <person name="Shishido T.K."/>
            <person name="Delbaje E."/>
            <person name="Wahlsten M."/>
            <person name="Fewer D.P."/>
            <person name="Sivonen K."/>
            <person name="Pezzolesi L."/>
            <person name="Pistocchi R."/>
        </authorList>
    </citation>
    <scope>NUCLEOTIDE SEQUENCE [LARGE SCALE GENOMIC DNA]</scope>
    <source>
        <strain evidence="12">LRLZ20PSL1</strain>
    </source>
</reference>
<dbReference type="InterPro" id="IPR052038">
    <property type="entry name" value="Type-VII_TA_antitoxin"/>
</dbReference>
<keyword evidence="6" id="KW-0547">Nucleotide-binding</keyword>
<dbReference type="PANTHER" id="PTHR33571:SF12">
    <property type="entry name" value="BSL3053 PROTEIN"/>
    <property type="match status" value="1"/>
</dbReference>
<evidence type="ECO:0000256" key="7">
    <source>
        <dbReference type="ARBA" id="ARBA00022840"/>
    </source>
</evidence>
<keyword evidence="2" id="KW-1277">Toxin-antitoxin system</keyword>
<evidence type="ECO:0000256" key="4">
    <source>
        <dbReference type="ARBA" id="ARBA00022695"/>
    </source>
</evidence>
<keyword evidence="7" id="KW-0067">ATP-binding</keyword>
<keyword evidence="5" id="KW-0479">Metal-binding</keyword>
<evidence type="ECO:0000256" key="1">
    <source>
        <dbReference type="ARBA" id="ARBA00001946"/>
    </source>
</evidence>
<evidence type="ECO:0000256" key="9">
    <source>
        <dbReference type="ARBA" id="ARBA00038276"/>
    </source>
</evidence>
<evidence type="ECO:0000313" key="11">
    <source>
        <dbReference type="EMBL" id="MFG3819167.1"/>
    </source>
</evidence>
<evidence type="ECO:0000259" key="10">
    <source>
        <dbReference type="Pfam" id="PF01909"/>
    </source>
</evidence>
<evidence type="ECO:0000256" key="8">
    <source>
        <dbReference type="ARBA" id="ARBA00022842"/>
    </source>
</evidence>
<dbReference type="Proteomes" id="UP001604335">
    <property type="component" value="Unassembled WGS sequence"/>
</dbReference>
<comment type="cofactor">
    <cofactor evidence="1">
        <name>Mg(2+)</name>
        <dbReference type="ChEBI" id="CHEBI:18420"/>
    </cofactor>
</comment>
<accession>A0ABW7CDS1</accession>
<comment type="similarity">
    <text evidence="9">Belongs to the MntA antitoxin family.</text>
</comment>
<keyword evidence="3" id="KW-0808">Transferase</keyword>
<feature type="domain" description="Polymerase nucleotidyl transferase" evidence="10">
    <location>
        <begin position="20"/>
        <end position="94"/>
    </location>
</feature>
<keyword evidence="12" id="KW-1185">Reference proteome</keyword>
<evidence type="ECO:0000256" key="3">
    <source>
        <dbReference type="ARBA" id="ARBA00022679"/>
    </source>
</evidence>
<dbReference type="RefSeq" id="WP_393014903.1">
    <property type="nucleotide sequence ID" value="NZ_JAZAQF010000086.1"/>
</dbReference>
<dbReference type="PANTHER" id="PTHR33571">
    <property type="entry name" value="SSL8005 PROTEIN"/>
    <property type="match status" value="1"/>
</dbReference>
<evidence type="ECO:0000256" key="6">
    <source>
        <dbReference type="ARBA" id="ARBA00022741"/>
    </source>
</evidence>
<organism evidence="11 12">
    <name type="scientific">Limnothrix redekei LRLZ20PSL1</name>
    <dbReference type="NCBI Taxonomy" id="3112953"/>
    <lineage>
        <taxon>Bacteria</taxon>
        <taxon>Bacillati</taxon>
        <taxon>Cyanobacteriota</taxon>
        <taxon>Cyanophyceae</taxon>
        <taxon>Pseudanabaenales</taxon>
        <taxon>Pseudanabaenaceae</taxon>
        <taxon>Limnothrix</taxon>
    </lineage>
</organism>